<feature type="transmembrane region" description="Helical" evidence="8">
    <location>
        <begin position="28"/>
        <end position="56"/>
    </location>
</feature>
<feature type="transmembrane region" description="Helical" evidence="8">
    <location>
        <begin position="168"/>
        <end position="192"/>
    </location>
</feature>
<organism evidence="10 11">
    <name type="scientific">Mycobacterium arosiense ATCC BAA-1401 = DSM 45069</name>
    <dbReference type="NCBI Taxonomy" id="1265311"/>
    <lineage>
        <taxon>Bacteria</taxon>
        <taxon>Bacillati</taxon>
        <taxon>Actinomycetota</taxon>
        <taxon>Actinomycetes</taxon>
        <taxon>Mycobacteriales</taxon>
        <taxon>Mycobacteriaceae</taxon>
        <taxon>Mycobacterium</taxon>
        <taxon>Mycobacterium avium complex (MAC)</taxon>
    </lineage>
</organism>
<name>A0A1W9ZCH3_MYCAI</name>
<dbReference type="InterPro" id="IPR036259">
    <property type="entry name" value="MFS_trans_sf"/>
</dbReference>
<evidence type="ECO:0000259" key="9">
    <source>
        <dbReference type="PROSITE" id="PS50850"/>
    </source>
</evidence>
<dbReference type="PROSITE" id="PS50850">
    <property type="entry name" value="MFS"/>
    <property type="match status" value="1"/>
</dbReference>
<evidence type="ECO:0000256" key="1">
    <source>
        <dbReference type="ARBA" id="ARBA00004651"/>
    </source>
</evidence>
<evidence type="ECO:0000313" key="10">
    <source>
        <dbReference type="EMBL" id="ORA12115.1"/>
    </source>
</evidence>
<feature type="transmembrane region" description="Helical" evidence="8">
    <location>
        <begin position="388"/>
        <end position="409"/>
    </location>
</feature>
<dbReference type="PROSITE" id="PS00216">
    <property type="entry name" value="SUGAR_TRANSPORT_1"/>
    <property type="match status" value="1"/>
</dbReference>
<evidence type="ECO:0000256" key="8">
    <source>
        <dbReference type="SAM" id="Phobius"/>
    </source>
</evidence>
<dbReference type="OrthoDB" id="8953821at2"/>
<protein>
    <recommendedName>
        <fullName evidence="9">Major facilitator superfamily (MFS) profile domain-containing protein</fullName>
    </recommendedName>
</protein>
<keyword evidence="2" id="KW-0813">Transport</keyword>
<feature type="transmembrane region" description="Helical" evidence="8">
    <location>
        <begin position="103"/>
        <end position="127"/>
    </location>
</feature>
<feature type="transmembrane region" description="Helical" evidence="8">
    <location>
        <begin position="258"/>
        <end position="275"/>
    </location>
</feature>
<feature type="transmembrane region" description="Helical" evidence="8">
    <location>
        <begin position="204"/>
        <end position="224"/>
    </location>
</feature>
<dbReference type="PROSITE" id="PS00217">
    <property type="entry name" value="SUGAR_TRANSPORT_2"/>
    <property type="match status" value="1"/>
</dbReference>
<gene>
    <name evidence="10" type="ORF">BST14_17525</name>
</gene>
<proteinExistence type="predicted"/>
<dbReference type="InterPro" id="IPR011701">
    <property type="entry name" value="MFS"/>
</dbReference>
<dbReference type="PANTHER" id="PTHR43045:SF1">
    <property type="entry name" value="SHIKIMATE TRANSPORTER"/>
    <property type="match status" value="1"/>
</dbReference>
<accession>A0A1W9ZCH3</accession>
<evidence type="ECO:0000256" key="3">
    <source>
        <dbReference type="ARBA" id="ARBA00022475"/>
    </source>
</evidence>
<feature type="transmembrane region" description="Helical" evidence="8">
    <location>
        <begin position="133"/>
        <end position="156"/>
    </location>
</feature>
<dbReference type="EMBL" id="MVHG01000047">
    <property type="protein sequence ID" value="ORA12115.1"/>
    <property type="molecule type" value="Genomic_DNA"/>
</dbReference>
<comment type="caution">
    <text evidence="10">The sequence shown here is derived from an EMBL/GenBank/DDBJ whole genome shotgun (WGS) entry which is preliminary data.</text>
</comment>
<comment type="subcellular location">
    <subcellularLocation>
        <location evidence="1">Cell membrane</location>
        <topology evidence="1">Multi-pass membrane protein</topology>
    </subcellularLocation>
</comment>
<evidence type="ECO:0000256" key="7">
    <source>
        <dbReference type="SAM" id="MobiDB-lite"/>
    </source>
</evidence>
<reference evidence="10 11" key="1">
    <citation type="submission" date="2016-12" db="EMBL/GenBank/DDBJ databases">
        <title>The new phylogeny of genus Mycobacterium.</title>
        <authorList>
            <person name="Tortoli E."/>
            <person name="Trovato A."/>
            <person name="Cirillo D.M."/>
        </authorList>
    </citation>
    <scope>NUCLEOTIDE SEQUENCE [LARGE SCALE GENOMIC DNA]</scope>
    <source>
        <strain evidence="10 11">DSM 45069</strain>
    </source>
</reference>
<dbReference type="InterPro" id="IPR020846">
    <property type="entry name" value="MFS_dom"/>
</dbReference>
<dbReference type="InterPro" id="IPR005829">
    <property type="entry name" value="Sugar_transporter_CS"/>
</dbReference>
<feature type="transmembrane region" description="Helical" evidence="8">
    <location>
        <begin position="421"/>
        <end position="439"/>
    </location>
</feature>
<dbReference type="GO" id="GO:0022857">
    <property type="term" value="F:transmembrane transporter activity"/>
    <property type="evidence" value="ECO:0007669"/>
    <property type="project" value="InterPro"/>
</dbReference>
<evidence type="ECO:0000256" key="4">
    <source>
        <dbReference type="ARBA" id="ARBA00022692"/>
    </source>
</evidence>
<feature type="region of interest" description="Disordered" evidence="7">
    <location>
        <begin position="448"/>
        <end position="467"/>
    </location>
</feature>
<feature type="transmembrane region" description="Helical" evidence="8">
    <location>
        <begin position="68"/>
        <end position="91"/>
    </location>
</feature>
<feature type="domain" description="Major facilitator superfamily (MFS) profile" evidence="9">
    <location>
        <begin position="31"/>
        <end position="443"/>
    </location>
</feature>
<dbReference type="Pfam" id="PF07690">
    <property type="entry name" value="MFS_1"/>
    <property type="match status" value="1"/>
</dbReference>
<dbReference type="AlphaFoldDB" id="A0A1W9ZCH3"/>
<dbReference type="GO" id="GO:0005886">
    <property type="term" value="C:plasma membrane"/>
    <property type="evidence" value="ECO:0007669"/>
    <property type="project" value="UniProtKB-SubCell"/>
</dbReference>
<evidence type="ECO:0000256" key="6">
    <source>
        <dbReference type="ARBA" id="ARBA00023136"/>
    </source>
</evidence>
<keyword evidence="5 8" id="KW-1133">Transmembrane helix</keyword>
<dbReference type="SUPFAM" id="SSF103473">
    <property type="entry name" value="MFS general substrate transporter"/>
    <property type="match status" value="1"/>
</dbReference>
<keyword evidence="6 8" id="KW-0472">Membrane</keyword>
<evidence type="ECO:0000256" key="5">
    <source>
        <dbReference type="ARBA" id="ARBA00022989"/>
    </source>
</evidence>
<dbReference type="RefSeq" id="WP_083065648.1">
    <property type="nucleotide sequence ID" value="NZ_MVHG01000047.1"/>
</dbReference>
<keyword evidence="4 8" id="KW-0812">Transmembrane</keyword>
<sequence length="467" mass="49281">MVTTSSSIPATDSGPADYRETQVRGSRLWSAVLASVVGFAFDLYDLFILLFVASAISELIFPAKSPTLSLAAVYASFAVSLVMRPLGSFVFGPYADRLGRKRLLVITTVGAGLSTALMGAVPTFAAAGIAGPIAFILLRLVQGLFVGGIVASTHTLATETVPNNVRGVISGVVGGGGPAVGAVLASIVNLLLHIAFPAATFAVWGWRCMFFTGLLGALVSLVILRNADEPPSWQQQRAAGELTKAPIRSLFERDRRSLSLNFLVVSSAGASYYLTSGYLPTVYQKINKLSGTQASNFLIWISIVVVIGGVASGALSEVLGRKKTLLASGSLAIVVVPWVYWQITRLDATSPALILLYSLILVFCSNAIYGPLMIYLNESFPTRVRATGTAFAWNGGFAVGGLMTSLVTLTSPTLADIPSRLIAFLIAWYVIFLVAVFAGPEPRGGLERYTASHKSAGPAPQSARPEP</sequence>
<dbReference type="Proteomes" id="UP000192707">
    <property type="component" value="Unassembled WGS sequence"/>
</dbReference>
<keyword evidence="3" id="KW-1003">Cell membrane</keyword>
<feature type="transmembrane region" description="Helical" evidence="8">
    <location>
        <begin position="297"/>
        <end position="318"/>
    </location>
</feature>
<dbReference type="Gene3D" id="1.20.1250.20">
    <property type="entry name" value="MFS general substrate transporter like domains"/>
    <property type="match status" value="2"/>
</dbReference>
<dbReference type="PANTHER" id="PTHR43045">
    <property type="entry name" value="SHIKIMATE TRANSPORTER"/>
    <property type="match status" value="1"/>
</dbReference>
<feature type="transmembrane region" description="Helical" evidence="8">
    <location>
        <begin position="325"/>
        <end position="343"/>
    </location>
</feature>
<feature type="transmembrane region" description="Helical" evidence="8">
    <location>
        <begin position="355"/>
        <end position="376"/>
    </location>
</feature>
<evidence type="ECO:0000256" key="2">
    <source>
        <dbReference type="ARBA" id="ARBA00022448"/>
    </source>
</evidence>
<keyword evidence="11" id="KW-1185">Reference proteome</keyword>
<evidence type="ECO:0000313" key="11">
    <source>
        <dbReference type="Proteomes" id="UP000192707"/>
    </source>
</evidence>